<reference evidence="2" key="1">
    <citation type="submission" date="2022-08" db="EMBL/GenBank/DDBJ databases">
        <authorList>
            <person name="Gutierrez-Valencia J."/>
        </authorList>
    </citation>
    <scope>NUCLEOTIDE SEQUENCE</scope>
</reference>
<dbReference type="AlphaFoldDB" id="A0AAV0I037"/>
<dbReference type="EMBL" id="CAMGYJ010000003">
    <property type="protein sequence ID" value="CAI0390024.1"/>
    <property type="molecule type" value="Genomic_DNA"/>
</dbReference>
<evidence type="ECO:0000313" key="2">
    <source>
        <dbReference type="EMBL" id="CAI0390024.1"/>
    </source>
</evidence>
<comment type="caution">
    <text evidence="2">The sequence shown here is derived from an EMBL/GenBank/DDBJ whole genome shotgun (WGS) entry which is preliminary data.</text>
</comment>
<evidence type="ECO:0000256" key="1">
    <source>
        <dbReference type="SAM" id="MobiDB-lite"/>
    </source>
</evidence>
<name>A0AAV0I037_9ROSI</name>
<dbReference type="Proteomes" id="UP001154282">
    <property type="component" value="Unassembled WGS sequence"/>
</dbReference>
<keyword evidence="3" id="KW-1185">Reference proteome</keyword>
<feature type="region of interest" description="Disordered" evidence="1">
    <location>
        <begin position="1"/>
        <end position="50"/>
    </location>
</feature>
<protein>
    <submittedName>
        <fullName evidence="2">Uncharacterized protein</fullName>
    </submittedName>
</protein>
<feature type="compositionally biased region" description="Basic residues" evidence="1">
    <location>
        <begin position="15"/>
        <end position="30"/>
    </location>
</feature>
<sequence length="70" mass="7544">MGGRDSPPAQPHTPLARHLRHRRGRRHGLRPRGVSSSAARTPAQFPGALPQQGKTLCFFSAFPCSNSVGN</sequence>
<proteinExistence type="predicted"/>
<organism evidence="2 3">
    <name type="scientific">Linum tenue</name>
    <dbReference type="NCBI Taxonomy" id="586396"/>
    <lineage>
        <taxon>Eukaryota</taxon>
        <taxon>Viridiplantae</taxon>
        <taxon>Streptophyta</taxon>
        <taxon>Embryophyta</taxon>
        <taxon>Tracheophyta</taxon>
        <taxon>Spermatophyta</taxon>
        <taxon>Magnoliopsida</taxon>
        <taxon>eudicotyledons</taxon>
        <taxon>Gunneridae</taxon>
        <taxon>Pentapetalae</taxon>
        <taxon>rosids</taxon>
        <taxon>fabids</taxon>
        <taxon>Malpighiales</taxon>
        <taxon>Linaceae</taxon>
        <taxon>Linum</taxon>
    </lineage>
</organism>
<gene>
    <name evidence="2" type="ORF">LITE_LOCUS6558</name>
</gene>
<evidence type="ECO:0000313" key="3">
    <source>
        <dbReference type="Proteomes" id="UP001154282"/>
    </source>
</evidence>
<accession>A0AAV0I037</accession>